<proteinExistence type="predicted"/>
<dbReference type="InterPro" id="IPR046357">
    <property type="entry name" value="PPIase_dom_sf"/>
</dbReference>
<dbReference type="InterPro" id="IPR050754">
    <property type="entry name" value="FKBP4/5/8-like"/>
</dbReference>
<dbReference type="AlphaFoldDB" id="A0A3M6UPB8"/>
<feature type="compositionally biased region" description="Polar residues" evidence="5">
    <location>
        <begin position="140"/>
        <end position="154"/>
    </location>
</feature>
<keyword evidence="1" id="KW-0677">Repeat</keyword>
<evidence type="ECO:0000256" key="2">
    <source>
        <dbReference type="ARBA" id="ARBA00022803"/>
    </source>
</evidence>
<dbReference type="Proteomes" id="UP000275408">
    <property type="component" value="Unassembled WGS sequence"/>
</dbReference>
<evidence type="ECO:0000256" key="3">
    <source>
        <dbReference type="PROSITE-ProRule" id="PRU00277"/>
    </source>
</evidence>
<dbReference type="PROSITE" id="PS50005">
    <property type="entry name" value="TPR"/>
    <property type="match status" value="1"/>
</dbReference>
<keyword evidence="2 4" id="KW-0802">TPR repeat</keyword>
<dbReference type="OrthoDB" id="532682at2759"/>
<dbReference type="GO" id="GO:0016020">
    <property type="term" value="C:membrane"/>
    <property type="evidence" value="ECO:0007669"/>
    <property type="project" value="TreeGrafter"/>
</dbReference>
<dbReference type="Gene3D" id="1.25.40.10">
    <property type="entry name" value="Tetratricopeptide repeat domain"/>
    <property type="match status" value="1"/>
</dbReference>
<comment type="caution">
    <text evidence="8">The sequence shown here is derived from an EMBL/GenBank/DDBJ whole genome shotgun (WGS) entry which is preliminary data.</text>
</comment>
<dbReference type="PROSITE" id="PS50059">
    <property type="entry name" value="FKBP_PPIASE"/>
    <property type="match status" value="1"/>
</dbReference>
<dbReference type="PANTHER" id="PTHR46512">
    <property type="entry name" value="PEPTIDYLPROLYL ISOMERASE"/>
    <property type="match status" value="1"/>
</dbReference>
<keyword evidence="3" id="KW-0697">Rotamase</keyword>
<feature type="repeat" description="TPR" evidence="4">
    <location>
        <begin position="415"/>
        <end position="448"/>
    </location>
</feature>
<gene>
    <name evidence="8" type="ORF">pdam_00014068</name>
</gene>
<dbReference type="InterPro" id="IPR011990">
    <property type="entry name" value="TPR-like_helical_dom_sf"/>
</dbReference>
<sequence length="518" mass="57147">MANFDIDESLPTRDSHLHEVMTSQGEINLIKTFGAEDVHGSEDSKEFVAENNDGEQKPAVHRTLENGTNTSDSTDRTEVSEKSSENINELKTIHQSASETPNLDSLEPGEQEKVLDDNVEKKENSPNDTNQAEAEVSLSPAETNSSSKGIQETSTADHESGSHRSPNRESKAEYRKIKSEVTGEAETSESEGEEKDIKTNDQTEDTWMDILGNGLLKKRVLREGKGQDTRPDKGQRVMIQSAGRTEDGTAVDWNSNLEFILGEGDVIQAFDIGISLMELDEVCELVTDARYAYGKAGKPDAKPPIPPDAKITYEIQLLSVRDGPNINNMSDEERISIGEKKREMGNDLYTGGDYAGAINSYQKAIKYLGSSTSEEVQNLRMKCWNNMAAAQLKIKAYSAAEKSCSQVLQVDPDNVKALFRKGKVLAASGDTGQAIGFIKKADQLDPSNSTIRKELNRLRQLLASEKESERTMYRRMVGDLTRRGSKKNNRSFLGWPLVFGATVVALGGILMAIYLTKH</sequence>
<evidence type="ECO:0000256" key="1">
    <source>
        <dbReference type="ARBA" id="ARBA00022737"/>
    </source>
</evidence>
<dbReference type="SUPFAM" id="SSF54534">
    <property type="entry name" value="FKBP-like"/>
    <property type="match status" value="1"/>
</dbReference>
<keyword evidence="6" id="KW-0472">Membrane</keyword>
<feature type="compositionally biased region" description="Polar residues" evidence="5">
    <location>
        <begin position="85"/>
        <end position="103"/>
    </location>
</feature>
<name>A0A3M6UPB8_POCDA</name>
<dbReference type="Pfam" id="PF13181">
    <property type="entry name" value="TPR_8"/>
    <property type="match status" value="1"/>
</dbReference>
<comment type="catalytic activity">
    <reaction evidence="3">
        <text>[protein]-peptidylproline (omega=180) = [protein]-peptidylproline (omega=0)</text>
        <dbReference type="Rhea" id="RHEA:16237"/>
        <dbReference type="Rhea" id="RHEA-COMP:10747"/>
        <dbReference type="Rhea" id="RHEA-COMP:10748"/>
        <dbReference type="ChEBI" id="CHEBI:83833"/>
        <dbReference type="ChEBI" id="CHEBI:83834"/>
        <dbReference type="EC" id="5.2.1.8"/>
    </reaction>
</comment>
<dbReference type="EMBL" id="RCHS01001112">
    <property type="protein sequence ID" value="RMX55198.1"/>
    <property type="molecule type" value="Genomic_DNA"/>
</dbReference>
<evidence type="ECO:0000313" key="9">
    <source>
        <dbReference type="Proteomes" id="UP000275408"/>
    </source>
</evidence>
<dbReference type="PANTHER" id="PTHR46512:SF1">
    <property type="entry name" value="PEPTIDYLPROLYL ISOMERASE"/>
    <property type="match status" value="1"/>
</dbReference>
<feature type="transmembrane region" description="Helical" evidence="6">
    <location>
        <begin position="492"/>
        <end position="515"/>
    </location>
</feature>
<keyword evidence="9" id="KW-1185">Reference proteome</keyword>
<keyword evidence="3" id="KW-0413">Isomerase</keyword>
<evidence type="ECO:0000313" key="8">
    <source>
        <dbReference type="EMBL" id="RMX55198.1"/>
    </source>
</evidence>
<accession>A0A3M6UPB8</accession>
<dbReference type="STRING" id="46731.A0A3M6UPB8"/>
<feature type="compositionally biased region" description="Basic and acidic residues" evidence="5">
    <location>
        <begin position="155"/>
        <end position="181"/>
    </location>
</feature>
<feature type="domain" description="PPIase FKBP-type" evidence="7">
    <location>
        <begin position="234"/>
        <end position="321"/>
    </location>
</feature>
<dbReference type="SMART" id="SM00028">
    <property type="entry name" value="TPR"/>
    <property type="match status" value="3"/>
</dbReference>
<evidence type="ECO:0000259" key="7">
    <source>
        <dbReference type="PROSITE" id="PS50059"/>
    </source>
</evidence>
<dbReference type="GO" id="GO:0012505">
    <property type="term" value="C:endomembrane system"/>
    <property type="evidence" value="ECO:0007669"/>
    <property type="project" value="TreeGrafter"/>
</dbReference>
<keyword evidence="6" id="KW-0812">Transmembrane</keyword>
<dbReference type="GO" id="GO:0005740">
    <property type="term" value="C:mitochondrial envelope"/>
    <property type="evidence" value="ECO:0007669"/>
    <property type="project" value="TreeGrafter"/>
</dbReference>
<dbReference type="GO" id="GO:0003755">
    <property type="term" value="F:peptidyl-prolyl cis-trans isomerase activity"/>
    <property type="evidence" value="ECO:0007669"/>
    <property type="project" value="UniProtKB-KW"/>
</dbReference>
<feature type="region of interest" description="Disordered" evidence="5">
    <location>
        <begin position="39"/>
        <end position="204"/>
    </location>
</feature>
<dbReference type="GO" id="GO:0005829">
    <property type="term" value="C:cytosol"/>
    <property type="evidence" value="ECO:0007669"/>
    <property type="project" value="TreeGrafter"/>
</dbReference>
<reference evidence="8 9" key="1">
    <citation type="journal article" date="2018" name="Sci. Rep.">
        <title>Comparative analysis of the Pocillopora damicornis genome highlights role of immune system in coral evolution.</title>
        <authorList>
            <person name="Cunning R."/>
            <person name="Bay R.A."/>
            <person name="Gillette P."/>
            <person name="Baker A.C."/>
            <person name="Traylor-Knowles N."/>
        </authorList>
    </citation>
    <scope>NUCLEOTIDE SEQUENCE [LARGE SCALE GENOMIC DNA]</scope>
    <source>
        <strain evidence="8">RSMAS</strain>
        <tissue evidence="8">Whole animal</tissue>
    </source>
</reference>
<dbReference type="Pfam" id="PF00254">
    <property type="entry name" value="FKBP_C"/>
    <property type="match status" value="1"/>
</dbReference>
<organism evidence="8 9">
    <name type="scientific">Pocillopora damicornis</name>
    <name type="common">Cauliflower coral</name>
    <name type="synonym">Millepora damicornis</name>
    <dbReference type="NCBI Taxonomy" id="46731"/>
    <lineage>
        <taxon>Eukaryota</taxon>
        <taxon>Metazoa</taxon>
        <taxon>Cnidaria</taxon>
        <taxon>Anthozoa</taxon>
        <taxon>Hexacorallia</taxon>
        <taxon>Scleractinia</taxon>
        <taxon>Astrocoeniina</taxon>
        <taxon>Pocilloporidae</taxon>
        <taxon>Pocillopora</taxon>
    </lineage>
</organism>
<evidence type="ECO:0000256" key="4">
    <source>
        <dbReference type="PROSITE-ProRule" id="PRU00339"/>
    </source>
</evidence>
<dbReference type="SUPFAM" id="SSF48452">
    <property type="entry name" value="TPR-like"/>
    <property type="match status" value="1"/>
</dbReference>
<evidence type="ECO:0000256" key="5">
    <source>
        <dbReference type="SAM" id="MobiDB-lite"/>
    </source>
</evidence>
<dbReference type="Gene3D" id="3.10.50.40">
    <property type="match status" value="1"/>
</dbReference>
<feature type="compositionally biased region" description="Basic and acidic residues" evidence="5">
    <location>
        <begin position="39"/>
        <end position="64"/>
    </location>
</feature>
<dbReference type="GO" id="GO:0043066">
    <property type="term" value="P:negative regulation of apoptotic process"/>
    <property type="evidence" value="ECO:0007669"/>
    <property type="project" value="TreeGrafter"/>
</dbReference>
<dbReference type="EC" id="5.2.1.8" evidence="3"/>
<protein>
    <recommendedName>
        <fullName evidence="3">peptidylprolyl isomerase</fullName>
        <ecNumber evidence="3">5.2.1.8</ecNumber>
    </recommendedName>
</protein>
<feature type="compositionally biased region" description="Basic and acidic residues" evidence="5">
    <location>
        <begin position="110"/>
        <end position="125"/>
    </location>
</feature>
<dbReference type="GO" id="GO:0044183">
    <property type="term" value="F:protein folding chaperone"/>
    <property type="evidence" value="ECO:0007669"/>
    <property type="project" value="TreeGrafter"/>
</dbReference>
<feature type="compositionally biased region" description="Basic and acidic residues" evidence="5">
    <location>
        <begin position="73"/>
        <end position="84"/>
    </location>
</feature>
<evidence type="ECO:0000256" key="6">
    <source>
        <dbReference type="SAM" id="Phobius"/>
    </source>
</evidence>
<dbReference type="InterPro" id="IPR001179">
    <property type="entry name" value="PPIase_FKBP_dom"/>
</dbReference>
<keyword evidence="6" id="KW-1133">Transmembrane helix</keyword>
<dbReference type="InterPro" id="IPR019734">
    <property type="entry name" value="TPR_rpt"/>
</dbReference>